<reference evidence="1 2" key="1">
    <citation type="journal article" date="2019" name="Nat. Ecol. Evol.">
        <title>Megaphylogeny resolves global patterns of mushroom evolution.</title>
        <authorList>
            <person name="Varga T."/>
            <person name="Krizsan K."/>
            <person name="Foldi C."/>
            <person name="Dima B."/>
            <person name="Sanchez-Garcia M."/>
            <person name="Sanchez-Ramirez S."/>
            <person name="Szollosi G.J."/>
            <person name="Szarkandi J.G."/>
            <person name="Papp V."/>
            <person name="Albert L."/>
            <person name="Andreopoulos W."/>
            <person name="Angelini C."/>
            <person name="Antonin V."/>
            <person name="Barry K.W."/>
            <person name="Bougher N.L."/>
            <person name="Buchanan P."/>
            <person name="Buyck B."/>
            <person name="Bense V."/>
            <person name="Catcheside P."/>
            <person name="Chovatia M."/>
            <person name="Cooper J."/>
            <person name="Damon W."/>
            <person name="Desjardin D."/>
            <person name="Finy P."/>
            <person name="Geml J."/>
            <person name="Haridas S."/>
            <person name="Hughes K."/>
            <person name="Justo A."/>
            <person name="Karasinski D."/>
            <person name="Kautmanova I."/>
            <person name="Kiss B."/>
            <person name="Kocsube S."/>
            <person name="Kotiranta H."/>
            <person name="LaButti K.M."/>
            <person name="Lechner B.E."/>
            <person name="Liimatainen K."/>
            <person name="Lipzen A."/>
            <person name="Lukacs Z."/>
            <person name="Mihaltcheva S."/>
            <person name="Morgado L.N."/>
            <person name="Niskanen T."/>
            <person name="Noordeloos M.E."/>
            <person name="Ohm R.A."/>
            <person name="Ortiz-Santana B."/>
            <person name="Ovrebo C."/>
            <person name="Racz N."/>
            <person name="Riley R."/>
            <person name="Savchenko A."/>
            <person name="Shiryaev A."/>
            <person name="Soop K."/>
            <person name="Spirin V."/>
            <person name="Szebenyi C."/>
            <person name="Tomsovsky M."/>
            <person name="Tulloss R.E."/>
            <person name="Uehling J."/>
            <person name="Grigoriev I.V."/>
            <person name="Vagvolgyi C."/>
            <person name="Papp T."/>
            <person name="Martin F.M."/>
            <person name="Miettinen O."/>
            <person name="Hibbett D.S."/>
            <person name="Nagy L.G."/>
        </authorList>
    </citation>
    <scope>NUCLEOTIDE SEQUENCE [LARGE SCALE GENOMIC DNA]</scope>
    <source>
        <strain evidence="1 2">NL-1719</strain>
    </source>
</reference>
<dbReference type="EMBL" id="ML208400">
    <property type="protein sequence ID" value="TFK66605.1"/>
    <property type="molecule type" value="Genomic_DNA"/>
</dbReference>
<sequence length="594" mass="64726">MVSFTRILNSVLLAVTYASLAQAFSGTSSLKHTTHRKRTLANGLQIETFHPEPTFETFGEGIDQPESFIGGLPADAISFVQSKLQINETKIGYRSGYQIGNAKYAYVRQLHDNIPFVNAVANVAWNGNKVVSFGSSFVEPSTIASSQPTFPLDQAITKAEGLLDGKHNDITPTLEYLVRPDGSAALVHVIQIQNESANTWYEAFIDAHSGDLLSITDFVAEIAYKVLPIQKETLPEGQEILNDPFDPLSSPSGWHNDGTTNSSTTTAGNNVVSFKVDNTGVSQQSSPGQFIYTYDDTIDPTAGSNLDAARVNAFYIINTVHDYAYRYGFTEAAYNFQSNNFGKGGLGTDRVQISVQDNTGTDNANFATGPDGQNGFCRMYIWDETAVERDGAMENDIITHEMTHGITNRMTGGGTARCLQTTEAGGMGEGWSDTNAFWAEQKSATVQDYVLGQYVINNTAGIRTHPYSTSKTVNPDTYSTLQSISEVHRIGEVWANTLVNVYAALVGKYGFNPKAKTSPDGTEGNVVFFHLFIDSLPIQPCEPTFLTARDAWIQADQNRYKGANKCLLWTAFASRGLGPNAANHKDDFKVPAGC</sequence>
<organism evidence="1 2">
    <name type="scientific">Pluteus cervinus</name>
    <dbReference type="NCBI Taxonomy" id="181527"/>
    <lineage>
        <taxon>Eukaryota</taxon>
        <taxon>Fungi</taxon>
        <taxon>Dikarya</taxon>
        <taxon>Basidiomycota</taxon>
        <taxon>Agaricomycotina</taxon>
        <taxon>Agaricomycetes</taxon>
        <taxon>Agaricomycetidae</taxon>
        <taxon>Agaricales</taxon>
        <taxon>Pluteineae</taxon>
        <taxon>Pluteaceae</taxon>
        <taxon>Pluteus</taxon>
    </lineage>
</organism>
<dbReference type="Proteomes" id="UP000308600">
    <property type="component" value="Unassembled WGS sequence"/>
</dbReference>
<name>A0ACD3AM93_9AGAR</name>
<accession>A0ACD3AM93</accession>
<protein>
    <submittedName>
        <fullName evidence="1">Uncharacterized protein</fullName>
    </submittedName>
</protein>
<proteinExistence type="predicted"/>
<evidence type="ECO:0000313" key="1">
    <source>
        <dbReference type="EMBL" id="TFK66605.1"/>
    </source>
</evidence>
<gene>
    <name evidence="1" type="ORF">BDN72DRAFT_899704</name>
</gene>
<evidence type="ECO:0000313" key="2">
    <source>
        <dbReference type="Proteomes" id="UP000308600"/>
    </source>
</evidence>
<keyword evidence="2" id="KW-1185">Reference proteome</keyword>